<dbReference type="Pfam" id="PF09479">
    <property type="entry name" value="Flg_new"/>
    <property type="match status" value="1"/>
</dbReference>
<evidence type="ECO:0000256" key="6">
    <source>
        <dbReference type="SAM" id="SignalP"/>
    </source>
</evidence>
<dbReference type="SUPFAM" id="SSF55383">
    <property type="entry name" value="Copper amine oxidase, domain N"/>
    <property type="match status" value="1"/>
</dbReference>
<dbReference type="SUPFAM" id="SSF81296">
    <property type="entry name" value="E set domains"/>
    <property type="match status" value="1"/>
</dbReference>
<dbReference type="SUPFAM" id="SSF49313">
    <property type="entry name" value="Cadherin-like"/>
    <property type="match status" value="1"/>
</dbReference>
<dbReference type="InterPro" id="IPR013783">
    <property type="entry name" value="Ig-like_fold"/>
</dbReference>
<organism evidence="9 10">
    <name type="scientific">Sedimentibacter saalensis</name>
    <dbReference type="NCBI Taxonomy" id="130788"/>
    <lineage>
        <taxon>Bacteria</taxon>
        <taxon>Bacillati</taxon>
        <taxon>Bacillota</taxon>
        <taxon>Tissierellia</taxon>
        <taxon>Sedimentibacter</taxon>
    </lineage>
</organism>
<dbReference type="InterPro" id="IPR012854">
    <property type="entry name" value="Cu_amine_oxidase-like_N"/>
</dbReference>
<feature type="domain" description="Carbohydrate binding X2" evidence="7">
    <location>
        <begin position="665"/>
        <end position="748"/>
    </location>
</feature>
<feature type="signal peptide" evidence="6">
    <location>
        <begin position="1"/>
        <end position="29"/>
    </location>
</feature>
<keyword evidence="10" id="KW-1185">Reference proteome</keyword>
<reference evidence="9 10" key="1">
    <citation type="submission" date="2019-07" db="EMBL/GenBank/DDBJ databases">
        <title>Genomic Encyclopedia of Type Strains, Phase I: the one thousand microbial genomes (KMG-I) project.</title>
        <authorList>
            <person name="Kyrpides N."/>
        </authorList>
    </citation>
    <scope>NUCLEOTIDE SEQUENCE [LARGE SCALE GENOMIC DNA]</scope>
    <source>
        <strain evidence="9 10">DSM 13558</strain>
    </source>
</reference>
<dbReference type="InterPro" id="IPR013517">
    <property type="entry name" value="FG-GAP"/>
</dbReference>
<dbReference type="GO" id="GO:0030245">
    <property type="term" value="P:cellulose catabolic process"/>
    <property type="evidence" value="ECO:0007669"/>
    <property type="project" value="UniProtKB-KW"/>
</dbReference>
<evidence type="ECO:0000313" key="10">
    <source>
        <dbReference type="Proteomes" id="UP000315343"/>
    </source>
</evidence>
<keyword evidence="2 6" id="KW-0732">Signal</keyword>
<dbReference type="Pfam" id="PF07833">
    <property type="entry name" value="Cu_amine_oxidN1"/>
    <property type="match status" value="1"/>
</dbReference>
<evidence type="ECO:0000256" key="3">
    <source>
        <dbReference type="ARBA" id="ARBA00023001"/>
    </source>
</evidence>
<dbReference type="GO" id="GO:0005509">
    <property type="term" value="F:calcium ion binding"/>
    <property type="evidence" value="ECO:0007669"/>
    <property type="project" value="InterPro"/>
</dbReference>
<dbReference type="Gene3D" id="2.30.30.100">
    <property type="match status" value="1"/>
</dbReference>
<dbReference type="Pfam" id="PF05345">
    <property type="entry name" value="He_PIG"/>
    <property type="match status" value="1"/>
</dbReference>
<dbReference type="PANTHER" id="PTHR46580">
    <property type="entry name" value="SENSOR KINASE-RELATED"/>
    <property type="match status" value="1"/>
</dbReference>
<dbReference type="GO" id="GO:0030313">
    <property type="term" value="C:cell envelope"/>
    <property type="evidence" value="ECO:0007669"/>
    <property type="project" value="UniProtKB-SubCell"/>
</dbReference>
<dbReference type="SUPFAM" id="SSF49344">
    <property type="entry name" value="CBD9-like"/>
    <property type="match status" value="1"/>
</dbReference>
<evidence type="ECO:0000259" key="8">
    <source>
        <dbReference type="Pfam" id="PF07833"/>
    </source>
</evidence>
<dbReference type="InterPro" id="IPR036582">
    <property type="entry name" value="Mao_N_sf"/>
</dbReference>
<keyword evidence="5" id="KW-0624">Polysaccharide degradation</keyword>
<gene>
    <name evidence="9" type="ORF">LY60_00846</name>
</gene>
<evidence type="ECO:0000259" key="7">
    <source>
        <dbReference type="Pfam" id="PF03442"/>
    </source>
</evidence>
<proteinExistence type="predicted"/>
<accession>A0A562JI44</accession>
<dbReference type="InterPro" id="IPR005102">
    <property type="entry name" value="Carbo-bd_X2"/>
</dbReference>
<protein>
    <submittedName>
        <fullName evidence="9">Putative Ig domain-containing protein</fullName>
    </submittedName>
</protein>
<dbReference type="Proteomes" id="UP000315343">
    <property type="component" value="Unassembled WGS sequence"/>
</dbReference>
<dbReference type="SUPFAM" id="SSF69318">
    <property type="entry name" value="Integrin alpha N-terminal domain"/>
    <property type="match status" value="2"/>
</dbReference>
<dbReference type="Gene3D" id="2.60.40.4270">
    <property type="entry name" value="Listeria-Bacteroides repeat domain"/>
    <property type="match status" value="1"/>
</dbReference>
<dbReference type="InterPro" id="IPR013378">
    <property type="entry name" value="InlB-like_B-rpt"/>
</dbReference>
<evidence type="ECO:0000256" key="5">
    <source>
        <dbReference type="ARBA" id="ARBA00023326"/>
    </source>
</evidence>
<dbReference type="EMBL" id="VLKH01000002">
    <property type="protein sequence ID" value="TWH82545.1"/>
    <property type="molecule type" value="Genomic_DNA"/>
</dbReference>
<comment type="caution">
    <text evidence="9">The sequence shown here is derived from an EMBL/GenBank/DDBJ whole genome shotgun (WGS) entry which is preliminary data.</text>
</comment>
<feature type="chain" id="PRO_5022073576" evidence="6">
    <location>
        <begin position="30"/>
        <end position="981"/>
    </location>
</feature>
<evidence type="ECO:0000313" key="9">
    <source>
        <dbReference type="EMBL" id="TWH82545.1"/>
    </source>
</evidence>
<dbReference type="OrthoDB" id="2379109at2"/>
<dbReference type="InterPro" id="IPR015919">
    <property type="entry name" value="Cadherin-like_sf"/>
</dbReference>
<feature type="domain" description="Copper amine oxidase-like N-terminal" evidence="8">
    <location>
        <begin position="870"/>
        <end position="979"/>
    </location>
</feature>
<evidence type="ECO:0000256" key="1">
    <source>
        <dbReference type="ARBA" id="ARBA00004196"/>
    </source>
</evidence>
<evidence type="ECO:0000256" key="2">
    <source>
        <dbReference type="ARBA" id="ARBA00022729"/>
    </source>
</evidence>
<dbReference type="Gene3D" id="2.60.40.10">
    <property type="entry name" value="Immunoglobulins"/>
    <property type="match status" value="2"/>
</dbReference>
<dbReference type="RefSeq" id="WP_145080372.1">
    <property type="nucleotide sequence ID" value="NZ_JBCFAR010000001.1"/>
</dbReference>
<dbReference type="AlphaFoldDB" id="A0A562JI44"/>
<name>A0A562JI44_9FIRM</name>
<comment type="subcellular location">
    <subcellularLocation>
        <location evidence="1">Cell envelope</location>
    </subcellularLocation>
</comment>
<sequence>MNHPRKSWFKIFAITLFLVIFAYSSIAEAVDSSDVNQTPFYFPLTNMYHEITNESEFYTYMLNTSYGSINVDGNITEVSDKETFMSEFIVPASGHPAGTIYTWLMNDAENLYITFDVTPDNTMDGNEDYVKAYIKTNDGVKVFKVSLLDTVWGAPAFITTERANYDHKVYELKIPLSEIELANDQINIQIAFSAYGTMAAPIPVSFKEPKLYYSGGIPTGIATGHFNNDNFLDIVAVNSNESNLSVLPSNGDGTFAARVVSPAVYAPTSVIACNLNGDNLDDLIISSSQGTYAFVAVGNCKFSEWITCGSGYNSSVGDFDNDGDTDVATTDWNQSKIFIYLNNGVAGFTETQVIYAPGHPEEIIAEDFNNDGKQDLAVVFGDRFVVSSMQIRFGDGTGLYPDSPSKTISDIGEIISGGKRYSAGGATAADFNKDGNIDIALLYFNDIVEHSEIEYTSVLLGDGTGDFSTTEDWDKFLLNRGPVDSVAGDFNKDGCLDLAASNRYSNNISVLANSWNSSFLPKQDFNIGKQPLCLTTGDFNDDSMLDIAMTNCDDGNVIVLINNSGASNITDTYTVIFDKNGGDTEANPATKNVKEPATCVDILPNEPTRTDYTFSGWWTGNGIADDGIGVDGGEGWGTVFLANTAVHDDITVYAKWVKKPSDSTISPTSAIFDKYSSSENYKDIVVTITSQSTTISAIKNGAIVLSEGTDYSVNESKVTINKSYLELQANGYMTLTFDFSEGTDQDMVITINDSTPSSSGGGSHYRPLGVTWSKIPEGTPGKPFSHKFSATGGSSPYKFNVTKGSLPKGLSLEKDGTFSGTPILPGNFTFTITVTDNKGRTSSREFTNIVKLGPKQKIITLTIDSTQATIDGQPYVLDAAPYIDTNTNRTHIGIRFVSEALGANVEWLNASRQVNIKDKDKELVLTIGEKEAKVNGQRVTLDSKSIIQPPGRTFVPLRFVSETLGATVDYDEINKIITIIR</sequence>
<dbReference type="Pfam" id="PF03442">
    <property type="entry name" value="CBM_X2"/>
    <property type="match status" value="1"/>
</dbReference>
<dbReference type="InterPro" id="IPR014756">
    <property type="entry name" value="Ig_E-set"/>
</dbReference>
<dbReference type="Gene3D" id="3.30.457.10">
    <property type="entry name" value="Copper amine oxidase-like, N-terminal domain"/>
    <property type="match status" value="1"/>
</dbReference>
<evidence type="ECO:0000256" key="4">
    <source>
        <dbReference type="ARBA" id="ARBA00023277"/>
    </source>
</evidence>
<dbReference type="Pfam" id="PF13517">
    <property type="entry name" value="FG-GAP_3"/>
    <property type="match status" value="3"/>
</dbReference>
<keyword evidence="4" id="KW-0119">Carbohydrate metabolism</keyword>
<dbReference type="GO" id="GO:0016020">
    <property type="term" value="C:membrane"/>
    <property type="evidence" value="ECO:0007669"/>
    <property type="project" value="InterPro"/>
</dbReference>
<keyword evidence="3" id="KW-0136">Cellulose degradation</keyword>
<dbReference type="Gene3D" id="2.130.10.130">
    <property type="entry name" value="Integrin alpha, N-terminal"/>
    <property type="match status" value="1"/>
</dbReference>
<dbReference type="InterPro" id="IPR042229">
    <property type="entry name" value="Listeria/Bacterioides_rpt_sf"/>
</dbReference>
<dbReference type="InterPro" id="IPR028994">
    <property type="entry name" value="Integrin_alpha_N"/>
</dbReference>